<organism evidence="1 2">
    <name type="scientific">Phenylobacterium terrae</name>
    <dbReference type="NCBI Taxonomy" id="2665495"/>
    <lineage>
        <taxon>Bacteria</taxon>
        <taxon>Pseudomonadati</taxon>
        <taxon>Pseudomonadota</taxon>
        <taxon>Alphaproteobacteria</taxon>
        <taxon>Caulobacterales</taxon>
        <taxon>Caulobacteraceae</taxon>
        <taxon>Phenylobacterium</taxon>
    </lineage>
</organism>
<comment type="caution">
    <text evidence="1">The sequence shown here is derived from an EMBL/GenBank/DDBJ whole genome shotgun (WGS) entry which is preliminary data.</text>
</comment>
<reference evidence="2" key="1">
    <citation type="journal article" date="2019" name="Int. J. Syst. Evol. Microbiol.">
        <title>The Global Catalogue of Microorganisms (GCM) 10K type strain sequencing project: providing services to taxonomists for standard genome sequencing and annotation.</title>
        <authorList>
            <consortium name="The Broad Institute Genomics Platform"/>
            <consortium name="The Broad Institute Genome Sequencing Center for Infectious Disease"/>
            <person name="Wu L."/>
            <person name="Ma J."/>
        </authorList>
    </citation>
    <scope>NUCLEOTIDE SEQUENCE [LARGE SCALE GENOMIC DNA]</scope>
    <source>
        <strain evidence="2">DFY28</strain>
    </source>
</reference>
<name>A0ABW4N7G7_9CAUL</name>
<keyword evidence="2" id="KW-1185">Reference proteome</keyword>
<dbReference type="RefSeq" id="WP_377281501.1">
    <property type="nucleotide sequence ID" value="NZ_JBHRSI010000004.1"/>
</dbReference>
<dbReference type="Proteomes" id="UP001597237">
    <property type="component" value="Unassembled WGS sequence"/>
</dbReference>
<accession>A0ABW4N7G7</accession>
<proteinExistence type="predicted"/>
<sequence>MADYALYVFGADGAFEGLVELDCVSDGEATQIAFGAESPFGHELWRGDSFLGWFGAGARSLSEED</sequence>
<gene>
    <name evidence="1" type="ORF">ACFSC0_18715</name>
</gene>
<dbReference type="EMBL" id="JBHUEY010000006">
    <property type="protein sequence ID" value="MFD1785439.1"/>
    <property type="molecule type" value="Genomic_DNA"/>
</dbReference>
<evidence type="ECO:0000313" key="1">
    <source>
        <dbReference type="EMBL" id="MFD1785439.1"/>
    </source>
</evidence>
<evidence type="ECO:0000313" key="2">
    <source>
        <dbReference type="Proteomes" id="UP001597237"/>
    </source>
</evidence>
<protein>
    <submittedName>
        <fullName evidence="1">Uncharacterized protein</fullName>
    </submittedName>
</protein>